<evidence type="ECO:0000256" key="6">
    <source>
        <dbReference type="RuleBase" id="RU004057"/>
    </source>
</evidence>
<dbReference type="RefSeq" id="WP_386819891.1">
    <property type="nucleotide sequence ID" value="NZ_JBHUIT010000010.1"/>
</dbReference>
<dbReference type="PANTHER" id="PTHR30625:SF11">
    <property type="entry name" value="MOTA_TOLQ_EXBB PROTON CHANNEL DOMAIN-CONTAINING PROTEIN"/>
    <property type="match status" value="1"/>
</dbReference>
<evidence type="ECO:0000256" key="4">
    <source>
        <dbReference type="ARBA" id="ARBA00022989"/>
    </source>
</evidence>
<evidence type="ECO:0000256" key="2">
    <source>
        <dbReference type="ARBA" id="ARBA00022475"/>
    </source>
</evidence>
<dbReference type="EMBL" id="JBHUIT010000010">
    <property type="protein sequence ID" value="MFD2256599.1"/>
    <property type="molecule type" value="Genomic_DNA"/>
</dbReference>
<gene>
    <name evidence="9" type="ORF">ACFSSA_07925</name>
</gene>
<evidence type="ECO:0000313" key="9">
    <source>
        <dbReference type="EMBL" id="MFD2256599.1"/>
    </source>
</evidence>
<evidence type="ECO:0000256" key="3">
    <source>
        <dbReference type="ARBA" id="ARBA00022692"/>
    </source>
</evidence>
<sequence>MSGIFNDGWNLFLQGGSIMYMLGGVACILYASCFAALAYVNRGNLNDKDADQWEQWIEHPDQAKGRLGEALVYVLHGPKLTIKTVGRRFDEIRLSIVSNIDRRILVINTLVAAAPLAGLLGTVMGMLAMFTGLAQGTGPAGMEKVADGMQQALITTQTGLTIALPGLFLGLIVKSKRDRIAATLARLECLILTTRFKRETKI</sequence>
<protein>
    <submittedName>
        <fullName evidence="9">MotA/TolQ/ExbB proton channel family protein</fullName>
    </submittedName>
</protein>
<dbReference type="Pfam" id="PF01618">
    <property type="entry name" value="MotA_ExbB"/>
    <property type="match status" value="1"/>
</dbReference>
<keyword evidence="5 7" id="KW-0472">Membrane</keyword>
<keyword evidence="2" id="KW-1003">Cell membrane</keyword>
<evidence type="ECO:0000259" key="8">
    <source>
        <dbReference type="Pfam" id="PF01618"/>
    </source>
</evidence>
<comment type="caution">
    <text evidence="9">The sequence shown here is derived from an EMBL/GenBank/DDBJ whole genome shotgun (WGS) entry which is preliminary data.</text>
</comment>
<evidence type="ECO:0000313" key="10">
    <source>
        <dbReference type="Proteomes" id="UP001597375"/>
    </source>
</evidence>
<organism evidence="9 10">
    <name type="scientific">Luteolibacter algae</name>
    <dbReference type="NCBI Taxonomy" id="454151"/>
    <lineage>
        <taxon>Bacteria</taxon>
        <taxon>Pseudomonadati</taxon>
        <taxon>Verrucomicrobiota</taxon>
        <taxon>Verrucomicrobiia</taxon>
        <taxon>Verrucomicrobiales</taxon>
        <taxon>Verrucomicrobiaceae</taxon>
        <taxon>Luteolibacter</taxon>
    </lineage>
</organism>
<keyword evidence="6" id="KW-0813">Transport</keyword>
<dbReference type="InterPro" id="IPR050790">
    <property type="entry name" value="ExbB/TolQ_transport"/>
</dbReference>
<dbReference type="PANTHER" id="PTHR30625">
    <property type="entry name" value="PROTEIN TOLQ"/>
    <property type="match status" value="1"/>
</dbReference>
<proteinExistence type="inferred from homology"/>
<feature type="transmembrane region" description="Helical" evidence="7">
    <location>
        <begin position="152"/>
        <end position="173"/>
    </location>
</feature>
<feature type="domain" description="MotA/TolQ/ExbB proton channel" evidence="8">
    <location>
        <begin position="98"/>
        <end position="183"/>
    </location>
</feature>
<keyword evidence="10" id="KW-1185">Reference proteome</keyword>
<reference evidence="10" key="1">
    <citation type="journal article" date="2019" name="Int. J. Syst. Evol. Microbiol.">
        <title>The Global Catalogue of Microorganisms (GCM) 10K type strain sequencing project: providing services to taxonomists for standard genome sequencing and annotation.</title>
        <authorList>
            <consortium name="The Broad Institute Genomics Platform"/>
            <consortium name="The Broad Institute Genome Sequencing Center for Infectious Disease"/>
            <person name="Wu L."/>
            <person name="Ma J."/>
        </authorList>
    </citation>
    <scope>NUCLEOTIDE SEQUENCE [LARGE SCALE GENOMIC DNA]</scope>
    <source>
        <strain evidence="10">CGMCC 4.7106</strain>
    </source>
</reference>
<accession>A0ABW5D894</accession>
<evidence type="ECO:0000256" key="7">
    <source>
        <dbReference type="SAM" id="Phobius"/>
    </source>
</evidence>
<keyword evidence="4 7" id="KW-1133">Transmembrane helix</keyword>
<evidence type="ECO:0000256" key="1">
    <source>
        <dbReference type="ARBA" id="ARBA00004651"/>
    </source>
</evidence>
<keyword evidence="3 7" id="KW-0812">Transmembrane</keyword>
<comment type="similarity">
    <text evidence="6">Belongs to the exbB/tolQ family.</text>
</comment>
<feature type="transmembrane region" description="Helical" evidence="7">
    <location>
        <begin position="105"/>
        <end position="132"/>
    </location>
</feature>
<dbReference type="InterPro" id="IPR002898">
    <property type="entry name" value="MotA_ExbB_proton_chnl"/>
</dbReference>
<feature type="transmembrane region" description="Helical" evidence="7">
    <location>
        <begin position="18"/>
        <end position="40"/>
    </location>
</feature>
<name>A0ABW5D894_9BACT</name>
<comment type="subcellular location">
    <subcellularLocation>
        <location evidence="1">Cell membrane</location>
        <topology evidence="1">Multi-pass membrane protein</topology>
    </subcellularLocation>
    <subcellularLocation>
        <location evidence="6">Membrane</location>
        <topology evidence="6">Multi-pass membrane protein</topology>
    </subcellularLocation>
</comment>
<evidence type="ECO:0000256" key="5">
    <source>
        <dbReference type="ARBA" id="ARBA00023136"/>
    </source>
</evidence>
<dbReference type="Proteomes" id="UP001597375">
    <property type="component" value="Unassembled WGS sequence"/>
</dbReference>
<keyword evidence="6" id="KW-0653">Protein transport</keyword>